<gene>
    <name evidence="4" type="ORF">P8V03_13750</name>
</gene>
<dbReference type="InterPro" id="IPR053162">
    <property type="entry name" value="DnaD"/>
</dbReference>
<dbReference type="Pfam" id="PF07261">
    <property type="entry name" value="DnaB_2"/>
    <property type="match status" value="1"/>
</dbReference>
<proteinExistence type="inferred from homology"/>
<comment type="caution">
    <text evidence="4">The sequence shown here is derived from an EMBL/GenBank/DDBJ whole genome shotgun (WGS) entry which is preliminary data.</text>
</comment>
<dbReference type="Gene3D" id="1.10.10.630">
    <property type="entry name" value="DnaD domain-like"/>
    <property type="match status" value="1"/>
</dbReference>
<reference evidence="4 5" key="1">
    <citation type="submission" date="2023-04" db="EMBL/GenBank/DDBJ databases">
        <title>Clostridium tannerae sp. nov., isolated from the fecal material of an alpaca.</title>
        <authorList>
            <person name="Miller S."/>
            <person name="Hendry M."/>
            <person name="King J."/>
            <person name="Sankaranarayanan K."/>
            <person name="Lawson P.A."/>
        </authorList>
    </citation>
    <scope>NUCLEOTIDE SEQUENCE [LARGE SCALE GENOMIC DNA]</scope>
    <source>
        <strain evidence="4 5">A1-XYC3</strain>
    </source>
</reference>
<evidence type="ECO:0000256" key="2">
    <source>
        <dbReference type="SAM" id="MobiDB-lite"/>
    </source>
</evidence>
<feature type="region of interest" description="Disordered" evidence="2">
    <location>
        <begin position="1"/>
        <end position="37"/>
    </location>
</feature>
<keyword evidence="5" id="KW-1185">Reference proteome</keyword>
<evidence type="ECO:0000313" key="4">
    <source>
        <dbReference type="EMBL" id="MDW8802214.1"/>
    </source>
</evidence>
<evidence type="ECO:0000259" key="3">
    <source>
        <dbReference type="Pfam" id="PF07261"/>
    </source>
</evidence>
<organism evidence="4 5">
    <name type="scientific">Clostridium tanneri</name>
    <dbReference type="NCBI Taxonomy" id="3037988"/>
    <lineage>
        <taxon>Bacteria</taxon>
        <taxon>Bacillati</taxon>
        <taxon>Bacillota</taxon>
        <taxon>Clostridia</taxon>
        <taxon>Eubacteriales</taxon>
        <taxon>Clostridiaceae</taxon>
        <taxon>Clostridium</taxon>
    </lineage>
</organism>
<evidence type="ECO:0000313" key="5">
    <source>
        <dbReference type="Proteomes" id="UP001281656"/>
    </source>
</evidence>
<feature type="compositionally biased region" description="Basic and acidic residues" evidence="2">
    <location>
        <begin position="1"/>
        <end position="12"/>
    </location>
</feature>
<dbReference type="EMBL" id="JARUJP010000017">
    <property type="protein sequence ID" value="MDW8802214.1"/>
    <property type="molecule type" value="Genomic_DNA"/>
</dbReference>
<feature type="domain" description="DnaB/C C-terminal" evidence="3">
    <location>
        <begin position="57"/>
        <end position="125"/>
    </location>
</feature>
<evidence type="ECO:0000256" key="1">
    <source>
        <dbReference type="ARBA" id="ARBA00093462"/>
    </source>
</evidence>
<dbReference type="InterPro" id="IPR034829">
    <property type="entry name" value="DnaD-like_sf"/>
</dbReference>
<dbReference type="PANTHER" id="PTHR37293">
    <property type="entry name" value="PHAGE REPLICATION PROTEIN-RELATED"/>
    <property type="match status" value="1"/>
</dbReference>
<dbReference type="SUPFAM" id="SSF158499">
    <property type="entry name" value="DnaD domain-like"/>
    <property type="match status" value="1"/>
</dbReference>
<comment type="similarity">
    <text evidence="1">Belongs to the DnaB/DnaD family.</text>
</comment>
<sequence>MTVHVADSDRPIPDNTTDITTEVNDNDNKAPEETLPKPNILEKANDKNSALKSVLNFYSSNIRLPSSYELEIFNSLLEEFKEPELIILALKQSIESNARNLRYAEKVLYNWLDKGIKTAEAAEKFIADYKKYKGDGIDGYSREKYWQDKCYYTKTSAKHSKWSGYKPPRGNHPADIHIEGLI</sequence>
<dbReference type="RefSeq" id="WP_318798555.1">
    <property type="nucleotide sequence ID" value="NZ_JARUJP010000017.1"/>
</dbReference>
<dbReference type="PANTHER" id="PTHR37293:SF5">
    <property type="entry name" value="DNA REPLICATION PROTEIN"/>
    <property type="match status" value="1"/>
</dbReference>
<feature type="compositionally biased region" description="Basic and acidic residues" evidence="2">
    <location>
        <begin position="26"/>
        <end position="35"/>
    </location>
</feature>
<dbReference type="InterPro" id="IPR006343">
    <property type="entry name" value="DnaB/C_C"/>
</dbReference>
<dbReference type="NCBIfam" id="TIGR01446">
    <property type="entry name" value="DnaD_dom"/>
    <property type="match status" value="1"/>
</dbReference>
<name>A0ABU4JWC5_9CLOT</name>
<protein>
    <submittedName>
        <fullName evidence="4">DnaD domain protein</fullName>
    </submittedName>
</protein>
<dbReference type="Proteomes" id="UP001281656">
    <property type="component" value="Unassembled WGS sequence"/>
</dbReference>
<accession>A0ABU4JWC5</accession>
<feature type="compositionally biased region" description="Polar residues" evidence="2">
    <location>
        <begin position="14"/>
        <end position="23"/>
    </location>
</feature>